<dbReference type="PIRSF" id="PIRSF002869">
    <property type="entry name" value="MviN"/>
    <property type="match status" value="1"/>
</dbReference>
<name>A0A5R9EVV1_9BACL</name>
<feature type="transmembrane region" description="Helical" evidence="9">
    <location>
        <begin position="54"/>
        <end position="73"/>
    </location>
</feature>
<dbReference type="PANTHER" id="PTHR47019">
    <property type="entry name" value="LIPID II FLIPPASE MURJ"/>
    <property type="match status" value="1"/>
</dbReference>
<dbReference type="AlphaFoldDB" id="A0A5R9EVV1"/>
<evidence type="ECO:0000256" key="4">
    <source>
        <dbReference type="ARBA" id="ARBA00022960"/>
    </source>
</evidence>
<dbReference type="GO" id="GO:0071555">
    <property type="term" value="P:cell wall organization"/>
    <property type="evidence" value="ECO:0007669"/>
    <property type="project" value="UniProtKB-UniRule"/>
</dbReference>
<dbReference type="GO" id="GO:0005886">
    <property type="term" value="C:plasma membrane"/>
    <property type="evidence" value="ECO:0007669"/>
    <property type="project" value="UniProtKB-SubCell"/>
</dbReference>
<dbReference type="RefSeq" id="WP_138129357.1">
    <property type="nucleotide sequence ID" value="NZ_SWLG01000027.1"/>
</dbReference>
<comment type="similarity">
    <text evidence="8">Belongs to the MurJ/MviN family.</text>
</comment>
<evidence type="ECO:0000256" key="5">
    <source>
        <dbReference type="ARBA" id="ARBA00022984"/>
    </source>
</evidence>
<dbReference type="GO" id="GO:0034204">
    <property type="term" value="P:lipid translocation"/>
    <property type="evidence" value="ECO:0007669"/>
    <property type="project" value="TreeGrafter"/>
</dbReference>
<feature type="transmembrane region" description="Helical" evidence="9">
    <location>
        <begin position="6"/>
        <end position="22"/>
    </location>
</feature>
<comment type="caution">
    <text evidence="10">The sequence shown here is derived from an EMBL/GenBank/DDBJ whole genome shotgun (WGS) entry which is preliminary data.</text>
</comment>
<feature type="transmembrane region" description="Helical" evidence="9">
    <location>
        <begin position="85"/>
        <end position="107"/>
    </location>
</feature>
<proteinExistence type="inferred from homology"/>
<feature type="transmembrane region" description="Helical" evidence="9">
    <location>
        <begin position="440"/>
        <end position="458"/>
    </location>
</feature>
<feature type="transmembrane region" description="Helical" evidence="9">
    <location>
        <begin position="154"/>
        <end position="174"/>
    </location>
</feature>
<keyword evidence="7 8" id="KW-0472">Membrane</keyword>
<dbReference type="PANTHER" id="PTHR47019:SF1">
    <property type="entry name" value="LIPID II FLIPPASE MURJ"/>
    <property type="match status" value="1"/>
</dbReference>
<comment type="subcellular location">
    <subcellularLocation>
        <location evidence="1">Cell membrane</location>
        <topology evidence="1">Multi-pass membrane protein</topology>
    </subcellularLocation>
</comment>
<keyword evidence="4 8" id="KW-0133">Cell shape</keyword>
<keyword evidence="11" id="KW-1185">Reference proteome</keyword>
<comment type="function">
    <text evidence="8">Involved in peptidoglycan biosynthesis. Transports lipid-linked peptidoglycan precursors from the inner to the outer leaflet of the cytoplasmic membrane.</text>
</comment>
<feature type="transmembrane region" description="Helical" evidence="9">
    <location>
        <begin position="343"/>
        <end position="366"/>
    </location>
</feature>
<protein>
    <recommendedName>
        <fullName evidence="8">Lipid II flippase</fullName>
    </recommendedName>
</protein>
<dbReference type="Pfam" id="PF03023">
    <property type="entry name" value="MurJ"/>
    <property type="match status" value="1"/>
</dbReference>
<evidence type="ECO:0000256" key="2">
    <source>
        <dbReference type="ARBA" id="ARBA00022475"/>
    </source>
</evidence>
<dbReference type="Proteomes" id="UP000308230">
    <property type="component" value="Unassembled WGS sequence"/>
</dbReference>
<evidence type="ECO:0000256" key="6">
    <source>
        <dbReference type="ARBA" id="ARBA00022989"/>
    </source>
</evidence>
<feature type="transmembrane region" description="Helical" evidence="9">
    <location>
        <begin position="228"/>
        <end position="249"/>
    </location>
</feature>
<accession>A0A5R9EVV1</accession>
<organism evidence="10 11">
    <name type="scientific">Exobacillus caeni</name>
    <dbReference type="NCBI Taxonomy" id="2574798"/>
    <lineage>
        <taxon>Bacteria</taxon>
        <taxon>Bacillati</taxon>
        <taxon>Bacillota</taxon>
        <taxon>Bacilli</taxon>
        <taxon>Bacillales</taxon>
        <taxon>Guptibacillaceae</taxon>
        <taxon>Exobacillus</taxon>
    </lineage>
</organism>
<keyword evidence="8" id="KW-0813">Transport</keyword>
<keyword evidence="3 9" id="KW-0812">Transmembrane</keyword>
<dbReference type="InterPro" id="IPR004268">
    <property type="entry name" value="MurJ"/>
</dbReference>
<evidence type="ECO:0000256" key="8">
    <source>
        <dbReference type="PIRNR" id="PIRNR002869"/>
    </source>
</evidence>
<dbReference type="GO" id="GO:0015648">
    <property type="term" value="F:lipid-linked peptidoglycan transporter activity"/>
    <property type="evidence" value="ECO:0007669"/>
    <property type="project" value="UniProtKB-UniRule"/>
</dbReference>
<keyword evidence="5 8" id="KW-0573">Peptidoglycan synthesis</keyword>
<evidence type="ECO:0000256" key="7">
    <source>
        <dbReference type="ARBA" id="ARBA00023136"/>
    </source>
</evidence>
<feature type="transmembrane region" description="Helical" evidence="9">
    <location>
        <begin position="269"/>
        <end position="287"/>
    </location>
</feature>
<dbReference type="EMBL" id="SWLG01000027">
    <property type="protein sequence ID" value="TLS35177.1"/>
    <property type="molecule type" value="Genomic_DNA"/>
</dbReference>
<gene>
    <name evidence="10" type="primary">murJ</name>
    <name evidence="10" type="ORF">FCL54_21905</name>
</gene>
<evidence type="ECO:0000313" key="10">
    <source>
        <dbReference type="EMBL" id="TLS35177.1"/>
    </source>
</evidence>
<dbReference type="InterPro" id="IPR051050">
    <property type="entry name" value="Lipid_II_flippase_MurJ/MviN"/>
</dbReference>
<feature type="transmembrane region" description="Helical" evidence="9">
    <location>
        <begin position="409"/>
        <end position="428"/>
    </location>
</feature>
<evidence type="ECO:0000256" key="1">
    <source>
        <dbReference type="ARBA" id="ARBA00004651"/>
    </source>
</evidence>
<feature type="transmembrane region" description="Helical" evidence="9">
    <location>
        <begin position="180"/>
        <end position="200"/>
    </location>
</feature>
<dbReference type="PRINTS" id="PR01806">
    <property type="entry name" value="VIRFACTRMVIN"/>
</dbReference>
<keyword evidence="6 9" id="KW-1133">Transmembrane helix</keyword>
<evidence type="ECO:0000256" key="9">
    <source>
        <dbReference type="SAM" id="Phobius"/>
    </source>
</evidence>
<dbReference type="NCBIfam" id="TIGR01695">
    <property type="entry name" value="murJ_mviN"/>
    <property type="match status" value="1"/>
</dbReference>
<dbReference type="GO" id="GO:0008360">
    <property type="term" value="P:regulation of cell shape"/>
    <property type="evidence" value="ECO:0007669"/>
    <property type="project" value="UniProtKB-UniRule"/>
</dbReference>
<feature type="transmembrane region" description="Helical" evidence="9">
    <location>
        <begin position="470"/>
        <end position="489"/>
    </location>
</feature>
<evidence type="ECO:0000313" key="11">
    <source>
        <dbReference type="Proteomes" id="UP000308230"/>
    </source>
</evidence>
<keyword evidence="2 8" id="KW-1003">Cell membrane</keyword>
<feature type="transmembrane region" description="Helical" evidence="9">
    <location>
        <begin position="307"/>
        <end position="323"/>
    </location>
</feature>
<dbReference type="GO" id="GO:0009252">
    <property type="term" value="P:peptidoglycan biosynthetic process"/>
    <property type="evidence" value="ECO:0007669"/>
    <property type="project" value="UniProtKB-UniRule"/>
</dbReference>
<sequence>MKIKTLVGLIGIVTLINILGRMTGFLREILIGIHFGTSFLADSVVLAYTLPQFFYIVLGGALTTSFISIYSKIDDTNKRDFKRVILTYSSLILLVLTVALILLNEVIIRELFPGLEGNQLDVTQSLFNITAPSTLFLVLSMWFTGILNVHGKYVGASIAVLLNNVLFVLAILVFHRFFGVYAYAWGFVFGALIMFVLLIYQMKKEELLSASPQFKYVDSSHLRRLFKIFIPILLGGATLQFYFLIQRIFASSLSEGYVAAINYASKLIQLPQTILMTSVTTVIYPLLAKKVANKEYQDINKIFEKGNHLLVILIIPLSIYTYFFSSEITEIIFGYGSFDNRSIIMTSSMLKIFVIGMFAHAANMYITRFFYATEKTMYPVIISVIAVFVLNVLLVNLLLPVIGAGAVPWGTTVSAFAQYFALLILGKYLLGLRAGSHVQILKYVFLISTQVIIFYLFKNFTSFQNNLVELTVSLLLFGITYLLTLYLLGERLSTLNPKSSKRV</sequence>
<evidence type="ECO:0000256" key="3">
    <source>
        <dbReference type="ARBA" id="ARBA00022692"/>
    </source>
</evidence>
<feature type="transmembrane region" description="Helical" evidence="9">
    <location>
        <begin position="378"/>
        <end position="403"/>
    </location>
</feature>
<keyword evidence="8" id="KW-0961">Cell wall biogenesis/degradation</keyword>
<feature type="transmembrane region" description="Helical" evidence="9">
    <location>
        <begin position="127"/>
        <end position="147"/>
    </location>
</feature>
<dbReference type="OrthoDB" id="9804143at2"/>
<reference evidence="10 11" key="1">
    <citation type="submission" date="2019-04" db="EMBL/GenBank/DDBJ databases">
        <title>Bacillus caeni sp. nov., a bacterium isolated from mangrove sediment.</title>
        <authorList>
            <person name="Huang H."/>
            <person name="Mo K."/>
            <person name="Hu Y."/>
        </authorList>
    </citation>
    <scope>NUCLEOTIDE SEQUENCE [LARGE SCALE GENOMIC DNA]</scope>
    <source>
        <strain evidence="10 11">HB172195</strain>
    </source>
</reference>